<dbReference type="Gene3D" id="1.20.1070.10">
    <property type="entry name" value="Rhodopsin 7-helix transmembrane proteins"/>
    <property type="match status" value="1"/>
</dbReference>
<dbReference type="CDD" id="cd14978">
    <property type="entry name" value="7tmA_FMRFamide_R-like"/>
    <property type="match status" value="1"/>
</dbReference>
<dbReference type="EMBL" id="VSWD01000014">
    <property type="protein sequence ID" value="KAK3083313.1"/>
    <property type="molecule type" value="Genomic_DNA"/>
</dbReference>
<dbReference type="InterPro" id="IPR017452">
    <property type="entry name" value="GPCR_Rhodpsn_7TM"/>
</dbReference>
<comment type="subcellular location">
    <subcellularLocation>
        <location evidence="1">Membrane</location>
    </subcellularLocation>
</comment>
<dbReference type="PROSITE" id="PS50262">
    <property type="entry name" value="G_PROTEIN_RECEP_F1_2"/>
    <property type="match status" value="1"/>
</dbReference>
<keyword evidence="2 5" id="KW-0812">Transmembrane</keyword>
<dbReference type="InterPro" id="IPR019427">
    <property type="entry name" value="7TM_GPCR_serpentine_rcpt_Srw"/>
</dbReference>
<dbReference type="PANTHER" id="PTHR46273:SF4">
    <property type="entry name" value="AT19640P"/>
    <property type="match status" value="1"/>
</dbReference>
<dbReference type="Pfam" id="PF10324">
    <property type="entry name" value="7TM_GPCR_Srw"/>
    <property type="match status" value="1"/>
</dbReference>
<evidence type="ECO:0000313" key="8">
    <source>
        <dbReference type="Proteomes" id="UP001186944"/>
    </source>
</evidence>
<evidence type="ECO:0000256" key="4">
    <source>
        <dbReference type="ARBA" id="ARBA00023136"/>
    </source>
</evidence>
<dbReference type="PANTHER" id="PTHR46273">
    <property type="entry name" value="MYOSUPPRESSIN RECEPTOR 1, ISOFORM B-RELATED"/>
    <property type="match status" value="1"/>
</dbReference>
<dbReference type="AlphaFoldDB" id="A0AA89BV01"/>
<keyword evidence="4 5" id="KW-0472">Membrane</keyword>
<dbReference type="InterPro" id="IPR053219">
    <property type="entry name" value="GPCR_Dmsr-1"/>
</dbReference>
<evidence type="ECO:0000259" key="6">
    <source>
        <dbReference type="PROSITE" id="PS50262"/>
    </source>
</evidence>
<dbReference type="SUPFAM" id="SSF81321">
    <property type="entry name" value="Family A G protein-coupled receptor-like"/>
    <property type="match status" value="1"/>
</dbReference>
<feature type="transmembrane region" description="Helical" evidence="5">
    <location>
        <begin position="68"/>
        <end position="88"/>
    </location>
</feature>
<gene>
    <name evidence="7" type="ORF">FSP39_019255</name>
</gene>
<reference evidence="7" key="1">
    <citation type="submission" date="2019-08" db="EMBL/GenBank/DDBJ databases">
        <title>The improved chromosome-level genome for the pearl oyster Pinctada fucata martensii using PacBio sequencing and Hi-C.</title>
        <authorList>
            <person name="Zheng Z."/>
        </authorList>
    </citation>
    <scope>NUCLEOTIDE SEQUENCE</scope>
    <source>
        <strain evidence="7">ZZ-2019</strain>
        <tissue evidence="7">Adductor muscle</tissue>
    </source>
</reference>
<evidence type="ECO:0000313" key="7">
    <source>
        <dbReference type="EMBL" id="KAK3083313.1"/>
    </source>
</evidence>
<feature type="transmembrane region" description="Helical" evidence="5">
    <location>
        <begin position="143"/>
        <end position="168"/>
    </location>
</feature>
<sequence>MEVNMTMTESPLKYLMQLSASDLRYLMKWTACNTTDLDSFEDIHLAESPYHNEILEKLSISYMHVHGYLSLFVCLCGIPMNIINISVLTRKHMQTPVNCVLTWIAVSDLLTMASYIIFAMHFYCLNPPDVISAKKNSYGWMQYLLFHVNFTATTHTIAIWLGVALAIFRYNHIQSPAKGNLTRMRRLIRARITVFVIYLGSMLLLIPNYLSNEIVAKEENSTIFIMKDPKLASQSVSKIMFLNIILYGVVAKLLPCVLMIIYGSLLLRTLNSKFRTKRLQLLRKRTYLQRPMDTSRTTIMLLIVLVLFLLTELPQSILVLLSLFLKGFFENIYIPLGDTMDILALVNNGINFILYCTMSREFRKGLRKLLCSRCVRPRRERTQIDSTRPVTYSTIVDSK</sequence>
<protein>
    <recommendedName>
        <fullName evidence="6">G-protein coupled receptors family 1 profile domain-containing protein</fullName>
    </recommendedName>
</protein>
<organism evidence="7 8">
    <name type="scientific">Pinctada imbricata</name>
    <name type="common">Atlantic pearl-oyster</name>
    <name type="synonym">Pinctada martensii</name>
    <dbReference type="NCBI Taxonomy" id="66713"/>
    <lineage>
        <taxon>Eukaryota</taxon>
        <taxon>Metazoa</taxon>
        <taxon>Spiralia</taxon>
        <taxon>Lophotrochozoa</taxon>
        <taxon>Mollusca</taxon>
        <taxon>Bivalvia</taxon>
        <taxon>Autobranchia</taxon>
        <taxon>Pteriomorphia</taxon>
        <taxon>Pterioida</taxon>
        <taxon>Pterioidea</taxon>
        <taxon>Pteriidae</taxon>
        <taxon>Pinctada</taxon>
    </lineage>
</organism>
<evidence type="ECO:0000256" key="3">
    <source>
        <dbReference type="ARBA" id="ARBA00022989"/>
    </source>
</evidence>
<dbReference type="GO" id="GO:0008528">
    <property type="term" value="F:G protein-coupled peptide receptor activity"/>
    <property type="evidence" value="ECO:0007669"/>
    <property type="project" value="InterPro"/>
</dbReference>
<dbReference type="PRINTS" id="PR00237">
    <property type="entry name" value="GPCRRHODOPSN"/>
</dbReference>
<dbReference type="Proteomes" id="UP001186944">
    <property type="component" value="Unassembled WGS sequence"/>
</dbReference>
<feature type="transmembrane region" description="Helical" evidence="5">
    <location>
        <begin position="244"/>
        <end position="267"/>
    </location>
</feature>
<feature type="transmembrane region" description="Helical" evidence="5">
    <location>
        <begin position="299"/>
        <end position="322"/>
    </location>
</feature>
<dbReference type="GO" id="GO:0005886">
    <property type="term" value="C:plasma membrane"/>
    <property type="evidence" value="ECO:0007669"/>
    <property type="project" value="TreeGrafter"/>
</dbReference>
<evidence type="ECO:0000256" key="5">
    <source>
        <dbReference type="SAM" id="Phobius"/>
    </source>
</evidence>
<feature type="transmembrane region" description="Helical" evidence="5">
    <location>
        <begin position="342"/>
        <end position="358"/>
    </location>
</feature>
<feature type="domain" description="G-protein coupled receptors family 1 profile" evidence="6">
    <location>
        <begin position="80"/>
        <end position="355"/>
    </location>
</feature>
<feature type="transmembrane region" description="Helical" evidence="5">
    <location>
        <begin position="100"/>
        <end position="123"/>
    </location>
</feature>
<proteinExistence type="predicted"/>
<keyword evidence="8" id="KW-1185">Reference proteome</keyword>
<dbReference type="InterPro" id="IPR000276">
    <property type="entry name" value="GPCR_Rhodpsn"/>
</dbReference>
<name>A0AA89BV01_PINIB</name>
<evidence type="ECO:0000256" key="2">
    <source>
        <dbReference type="ARBA" id="ARBA00022692"/>
    </source>
</evidence>
<accession>A0AA89BV01</accession>
<feature type="transmembrane region" description="Helical" evidence="5">
    <location>
        <begin position="188"/>
        <end position="210"/>
    </location>
</feature>
<evidence type="ECO:0000256" key="1">
    <source>
        <dbReference type="ARBA" id="ARBA00004370"/>
    </source>
</evidence>
<comment type="caution">
    <text evidence="7">The sequence shown here is derived from an EMBL/GenBank/DDBJ whole genome shotgun (WGS) entry which is preliminary data.</text>
</comment>
<keyword evidence="3 5" id="KW-1133">Transmembrane helix</keyword>